<accession>A0A1B7X3W2</accession>
<evidence type="ECO:0000313" key="1">
    <source>
        <dbReference type="EMBL" id="OBQ43990.1"/>
    </source>
</evidence>
<gene>
    <name evidence="1" type="ORF">AN484_09605</name>
</gene>
<organism evidence="1 2">
    <name type="scientific">Aphanizomenon flos-aquae WA102</name>
    <dbReference type="NCBI Taxonomy" id="1710896"/>
    <lineage>
        <taxon>Bacteria</taxon>
        <taxon>Bacillati</taxon>
        <taxon>Cyanobacteriota</taxon>
        <taxon>Cyanophyceae</taxon>
        <taxon>Nostocales</taxon>
        <taxon>Aphanizomenonaceae</taxon>
        <taxon>Aphanizomenon</taxon>
    </lineage>
</organism>
<reference evidence="1 2" key="1">
    <citation type="submission" date="2015-09" db="EMBL/GenBank/DDBJ databases">
        <title>Aphanizomenon flos-aquae WA102.</title>
        <authorList>
            <person name="Driscoll C."/>
        </authorList>
    </citation>
    <scope>NUCLEOTIDE SEQUENCE [LARGE SCALE GENOMIC DNA]</scope>
    <source>
        <strain evidence="1">WA102</strain>
    </source>
</reference>
<evidence type="ECO:0000313" key="2">
    <source>
        <dbReference type="Proteomes" id="UP000092093"/>
    </source>
</evidence>
<name>A0A1B7X3W2_APHFL</name>
<sequence>MGECQVLPHLFWDMTMAELDFVWYGYRHKEEQEWLRVRWQTTLLINIQLPKGKKITPEELLKLDCDSRNFVKQRVMSNEELQEVLKKYNNVKPIG</sequence>
<proteinExistence type="predicted"/>
<dbReference type="EMBL" id="LJOW01000036">
    <property type="protein sequence ID" value="OBQ43990.1"/>
    <property type="molecule type" value="Genomic_DNA"/>
</dbReference>
<dbReference type="AlphaFoldDB" id="A0A1B7X3W2"/>
<protein>
    <submittedName>
        <fullName evidence="1">Uncharacterized protein</fullName>
    </submittedName>
</protein>
<dbReference type="Proteomes" id="UP000092093">
    <property type="component" value="Unassembled WGS sequence"/>
</dbReference>
<comment type="caution">
    <text evidence="1">The sequence shown here is derived from an EMBL/GenBank/DDBJ whole genome shotgun (WGS) entry which is preliminary data.</text>
</comment>